<evidence type="ECO:0000256" key="5">
    <source>
        <dbReference type="ARBA" id="ARBA00023136"/>
    </source>
</evidence>
<gene>
    <name evidence="7" type="ORF">C7959_101104</name>
</gene>
<dbReference type="Proteomes" id="UP000295832">
    <property type="component" value="Unassembled WGS sequence"/>
</dbReference>
<name>A0A4R8HRJ2_9FIRM</name>
<dbReference type="GO" id="GO:0005886">
    <property type="term" value="C:plasma membrane"/>
    <property type="evidence" value="ECO:0007669"/>
    <property type="project" value="UniProtKB-SubCell"/>
</dbReference>
<evidence type="ECO:0000256" key="4">
    <source>
        <dbReference type="ARBA" id="ARBA00022679"/>
    </source>
</evidence>
<keyword evidence="2" id="KW-1003">Cell membrane</keyword>
<dbReference type="CDD" id="cd07984">
    <property type="entry name" value="LPLAT_LABLAT-like"/>
    <property type="match status" value="1"/>
</dbReference>
<dbReference type="PIRSF" id="PIRSF026649">
    <property type="entry name" value="MsbB"/>
    <property type="match status" value="1"/>
</dbReference>
<sequence length="293" mass="33992">MIESINYYIFKLFQGIIVSLPRRISYLIAKFIGFLLFYLIKSRRKLAIKNLKLSLGYSDKEAKKITKKVFQDVAIKFIEALYLKEWSDSDFEDKIKVEGLKYFERAYKENKGVILFTGHIGNWDLMGIYLASLGYPVNGVARMYKNSKINQEILDIRRSKGGKVFNKKGKGIRKAFKSLLKKEVLVILGDQDAHNKGEFVQFLNRPASTPTGPVLFAQKTGALIVPAYMIREKYNYRLVIEKPIEVSKDADKEEVKSKLQELTLSLENQVKQNPEQWLWLHRRWKTNIKEALG</sequence>
<keyword evidence="5" id="KW-0472">Membrane</keyword>
<dbReference type="PANTHER" id="PTHR30606:SF10">
    <property type="entry name" value="PHOSPHATIDYLINOSITOL MANNOSIDE ACYLTRANSFERASE"/>
    <property type="match status" value="1"/>
</dbReference>
<protein>
    <submittedName>
        <fullName evidence="7">KDO2-lipid IV(A) lauroyltransferase</fullName>
    </submittedName>
</protein>
<evidence type="ECO:0000256" key="6">
    <source>
        <dbReference type="ARBA" id="ARBA00023315"/>
    </source>
</evidence>
<dbReference type="STRING" id="926561.GCA_000379025_00951"/>
<reference evidence="7 8" key="1">
    <citation type="submission" date="2019-03" db="EMBL/GenBank/DDBJ databases">
        <title>Subsurface microbial communities from deep shales in Ohio and West Virginia, USA.</title>
        <authorList>
            <person name="Wrighton K."/>
        </authorList>
    </citation>
    <scope>NUCLEOTIDE SEQUENCE [LARGE SCALE GENOMIC DNA]</scope>
    <source>
        <strain evidence="7 8">MSL 6dP</strain>
    </source>
</reference>
<evidence type="ECO:0000313" key="7">
    <source>
        <dbReference type="EMBL" id="TDX59217.1"/>
    </source>
</evidence>
<comment type="caution">
    <text evidence="7">The sequence shown here is derived from an EMBL/GenBank/DDBJ whole genome shotgun (WGS) entry which is preliminary data.</text>
</comment>
<evidence type="ECO:0000313" key="8">
    <source>
        <dbReference type="Proteomes" id="UP000295832"/>
    </source>
</evidence>
<keyword evidence="6" id="KW-0012">Acyltransferase</keyword>
<keyword evidence="8" id="KW-1185">Reference proteome</keyword>
<dbReference type="GO" id="GO:0009247">
    <property type="term" value="P:glycolipid biosynthetic process"/>
    <property type="evidence" value="ECO:0007669"/>
    <property type="project" value="UniProtKB-ARBA"/>
</dbReference>
<keyword evidence="4 7" id="KW-0808">Transferase</keyword>
<dbReference type="Pfam" id="PF03279">
    <property type="entry name" value="Lip_A_acyltrans"/>
    <property type="match status" value="1"/>
</dbReference>
<evidence type="ECO:0000256" key="2">
    <source>
        <dbReference type="ARBA" id="ARBA00022475"/>
    </source>
</evidence>
<proteinExistence type="predicted"/>
<accession>A0A4R8HRJ2</accession>
<dbReference type="EMBL" id="SOEG01000001">
    <property type="protein sequence ID" value="TDX59217.1"/>
    <property type="molecule type" value="Genomic_DNA"/>
</dbReference>
<evidence type="ECO:0000256" key="3">
    <source>
        <dbReference type="ARBA" id="ARBA00022519"/>
    </source>
</evidence>
<dbReference type="RefSeq" id="WP_134114203.1">
    <property type="nucleotide sequence ID" value="NZ_SOEG01000001.1"/>
</dbReference>
<dbReference type="PANTHER" id="PTHR30606">
    <property type="entry name" value="LIPID A BIOSYNTHESIS LAUROYL ACYLTRANSFERASE"/>
    <property type="match status" value="1"/>
</dbReference>
<organism evidence="7 8">
    <name type="scientific">Orenia marismortui</name>
    <dbReference type="NCBI Taxonomy" id="46469"/>
    <lineage>
        <taxon>Bacteria</taxon>
        <taxon>Bacillati</taxon>
        <taxon>Bacillota</taxon>
        <taxon>Clostridia</taxon>
        <taxon>Halanaerobiales</taxon>
        <taxon>Halobacteroidaceae</taxon>
        <taxon>Orenia</taxon>
    </lineage>
</organism>
<keyword evidence="3" id="KW-0997">Cell inner membrane</keyword>
<dbReference type="AlphaFoldDB" id="A0A4R8HRJ2"/>
<evidence type="ECO:0000256" key="1">
    <source>
        <dbReference type="ARBA" id="ARBA00004533"/>
    </source>
</evidence>
<dbReference type="InterPro" id="IPR004960">
    <property type="entry name" value="LipA_acyltrans"/>
</dbReference>
<dbReference type="GO" id="GO:0016746">
    <property type="term" value="F:acyltransferase activity"/>
    <property type="evidence" value="ECO:0007669"/>
    <property type="project" value="UniProtKB-KW"/>
</dbReference>
<comment type="subcellular location">
    <subcellularLocation>
        <location evidence="1">Cell inner membrane</location>
    </subcellularLocation>
</comment>